<accession>A0A8S3C913</accession>
<gene>
    <name evidence="1" type="ORF">GIL414_LOCUS51882</name>
</gene>
<organism evidence="1 2">
    <name type="scientific">Rotaria magnacalcarata</name>
    <dbReference type="NCBI Taxonomy" id="392030"/>
    <lineage>
        <taxon>Eukaryota</taxon>
        <taxon>Metazoa</taxon>
        <taxon>Spiralia</taxon>
        <taxon>Gnathifera</taxon>
        <taxon>Rotifera</taxon>
        <taxon>Eurotatoria</taxon>
        <taxon>Bdelloidea</taxon>
        <taxon>Philodinida</taxon>
        <taxon>Philodinidae</taxon>
        <taxon>Rotaria</taxon>
    </lineage>
</organism>
<protein>
    <submittedName>
        <fullName evidence="1">Uncharacterized protein</fullName>
    </submittedName>
</protein>
<comment type="caution">
    <text evidence="1">The sequence shown here is derived from an EMBL/GenBank/DDBJ whole genome shotgun (WGS) entry which is preliminary data.</text>
</comment>
<proteinExistence type="predicted"/>
<name>A0A8S3C913_9BILA</name>
<feature type="non-terminal residue" evidence="1">
    <location>
        <position position="1"/>
    </location>
</feature>
<dbReference type="EMBL" id="CAJOBJ010176413">
    <property type="protein sequence ID" value="CAF4901995.1"/>
    <property type="molecule type" value="Genomic_DNA"/>
</dbReference>
<dbReference type="AlphaFoldDB" id="A0A8S3C913"/>
<evidence type="ECO:0000313" key="2">
    <source>
        <dbReference type="Proteomes" id="UP000681720"/>
    </source>
</evidence>
<dbReference type="Proteomes" id="UP000681720">
    <property type="component" value="Unassembled WGS sequence"/>
</dbReference>
<reference evidence="1" key="1">
    <citation type="submission" date="2021-02" db="EMBL/GenBank/DDBJ databases">
        <authorList>
            <person name="Nowell W R."/>
        </authorList>
    </citation>
    <scope>NUCLEOTIDE SEQUENCE</scope>
</reference>
<sequence length="37" mass="4697">MKDEQDELKRIQSKLENEKHAIFDEDKRFEQEKEEFR</sequence>
<evidence type="ECO:0000313" key="1">
    <source>
        <dbReference type="EMBL" id="CAF4901995.1"/>
    </source>
</evidence>